<evidence type="ECO:0000256" key="1">
    <source>
        <dbReference type="SAM" id="MobiDB-lite"/>
    </source>
</evidence>
<evidence type="ECO:0000256" key="2">
    <source>
        <dbReference type="SAM" id="Phobius"/>
    </source>
</evidence>
<organism evidence="4 5">
    <name type="scientific">Tritrichomonas musculus</name>
    <dbReference type="NCBI Taxonomy" id="1915356"/>
    <lineage>
        <taxon>Eukaryota</taxon>
        <taxon>Metamonada</taxon>
        <taxon>Parabasalia</taxon>
        <taxon>Tritrichomonadida</taxon>
        <taxon>Tritrichomonadidae</taxon>
        <taxon>Tritrichomonas</taxon>
    </lineage>
</organism>
<comment type="caution">
    <text evidence="4">The sequence shown here is derived from an EMBL/GenBank/DDBJ whole genome shotgun (WGS) entry which is preliminary data.</text>
</comment>
<sequence length="961" mass="111496">MLMMGIYLEIFGFTLYDFENTRHNMQMVLPSTYVAYLGRFGMEQKVFHEFWSNIKGTKAHSNSASNIVKTSVLDSPQFFILMFIVLVFFIIICIILVIFNWKQILDSVFTRKYLEKIGRSTPHISSNQNFFFSGNASLKNPEFFNIFFILIHFLAFVDIIIESIVLLSAEDFKARYFSILPYSSNLILALTHFETRPSKQTKENIVNLSRNFLPPGRLWLDTREEPIYPEVHADLEAFCAYNPQSNKCNEKGPKLTHLLSTEEGSKEEKGKSSETKDNDDTNANESKEKDNANPDTEKVPEHIRRDSIRKRKKRISSESNDILKPEELPNVLLLLYESFNPSTYLISKDFLEEHVKNPNTLKTDTPFYNEEVMPFLHKFSKEEMVTFSGMQTLGLPSFSGLHSILTQEPPSQTYMNIINGWQNDVDDIPSYFHMKGFRTLIVNANRFDFDGKQYWIYKKSKQEEARYRMNCLSSYGDSFNDTLQKIIGDYSFVPNMRKECSEEDVNNFLKNNKNIYDFPRWFDYAAAYYPTFKQAEAIGLDPNSVYEHPSISVSGDRIVAKEIEAHWKQQKRIMKNKDQNMPLFTLASSVDGHMPYTGYDKPEFYPKTFMNSSIKPHSEAMRVAHFLTVNKYTDEYFIKELITWLKENDPNTILLFTGDHATRDIPAKEKNQQFTKDIKYDPKCIHESTGSDSFFYVTGGISYLGNDERIKKAFGLDKLSGKTIKFTVDHGDMIYTAEEILQRLQGKKLMPTNRKSRNLIDMSLDLINENDDDAFSKKIDESGWKSVSMVSHMVEYHNGMKMVRFHPGDIEGAHVYKNCVYPTGFLPTDFNEDKDKRNFVVIREEKDEAERQKDLDFVDEALAYLSAENYLGAKNQLYNYAFRDEDCISKGNCTLPEKLPDIDFNDGPFLMFIFNAYVLGEFILMLPILIAALFRFCCTKYKPDEKKDFTSLLNNHSVTDL</sequence>
<keyword evidence="2" id="KW-1133">Transmembrane helix</keyword>
<dbReference type="InterPro" id="IPR017850">
    <property type="entry name" value="Alkaline_phosphatase_core_sf"/>
</dbReference>
<evidence type="ECO:0000313" key="5">
    <source>
        <dbReference type="Proteomes" id="UP001470230"/>
    </source>
</evidence>
<dbReference type="Gene3D" id="3.40.720.10">
    <property type="entry name" value="Alkaline Phosphatase, subunit A"/>
    <property type="match status" value="1"/>
</dbReference>
<reference evidence="4 5" key="1">
    <citation type="submission" date="2024-04" db="EMBL/GenBank/DDBJ databases">
        <title>Tritrichomonas musculus Genome.</title>
        <authorList>
            <person name="Alves-Ferreira E."/>
            <person name="Grigg M."/>
            <person name="Lorenzi H."/>
            <person name="Galac M."/>
        </authorList>
    </citation>
    <scope>NUCLEOTIDE SEQUENCE [LARGE SCALE GENOMIC DNA]</scope>
    <source>
        <strain evidence="4 5">EAF2021</strain>
    </source>
</reference>
<dbReference type="Pfam" id="PF00884">
    <property type="entry name" value="Sulfatase"/>
    <property type="match status" value="1"/>
</dbReference>
<feature type="transmembrane region" description="Helical" evidence="2">
    <location>
        <begin position="909"/>
        <end position="937"/>
    </location>
</feature>
<feature type="transmembrane region" description="Helical" evidence="2">
    <location>
        <begin position="78"/>
        <end position="101"/>
    </location>
</feature>
<feature type="domain" description="Sulfatase N-terminal" evidence="3">
    <location>
        <begin position="330"/>
        <end position="661"/>
    </location>
</feature>
<keyword evidence="5" id="KW-1185">Reference proteome</keyword>
<protein>
    <recommendedName>
        <fullName evidence="3">Sulfatase N-terminal domain-containing protein</fullName>
    </recommendedName>
</protein>
<dbReference type="InterPro" id="IPR000917">
    <property type="entry name" value="Sulfatase_N"/>
</dbReference>
<dbReference type="SUPFAM" id="SSF53649">
    <property type="entry name" value="Alkaline phosphatase-like"/>
    <property type="match status" value="1"/>
</dbReference>
<dbReference type="EMBL" id="JAPFFF010000002">
    <property type="protein sequence ID" value="KAK8897290.1"/>
    <property type="molecule type" value="Genomic_DNA"/>
</dbReference>
<name>A0ABR2L4X9_9EUKA</name>
<keyword evidence="2" id="KW-0812">Transmembrane</keyword>
<feature type="transmembrane region" description="Helical" evidence="2">
    <location>
        <begin position="143"/>
        <end position="167"/>
    </location>
</feature>
<feature type="compositionally biased region" description="Basic and acidic residues" evidence="1">
    <location>
        <begin position="263"/>
        <end position="306"/>
    </location>
</feature>
<feature type="region of interest" description="Disordered" evidence="1">
    <location>
        <begin position="260"/>
        <end position="317"/>
    </location>
</feature>
<keyword evidence="2" id="KW-0472">Membrane</keyword>
<evidence type="ECO:0000313" key="4">
    <source>
        <dbReference type="EMBL" id="KAK8897290.1"/>
    </source>
</evidence>
<accession>A0ABR2L4X9</accession>
<dbReference type="Proteomes" id="UP001470230">
    <property type="component" value="Unassembled WGS sequence"/>
</dbReference>
<gene>
    <name evidence="4" type="ORF">M9Y10_015230</name>
</gene>
<proteinExistence type="predicted"/>
<evidence type="ECO:0000259" key="3">
    <source>
        <dbReference type="Pfam" id="PF00884"/>
    </source>
</evidence>